<dbReference type="SMART" id="SM00241">
    <property type="entry name" value="ZP"/>
    <property type="match status" value="1"/>
</dbReference>
<dbReference type="GO" id="GO:0031012">
    <property type="term" value="C:extracellular matrix"/>
    <property type="evidence" value="ECO:0007669"/>
    <property type="project" value="TreeGrafter"/>
</dbReference>
<evidence type="ECO:0000256" key="1">
    <source>
        <dbReference type="ARBA" id="ARBA00004251"/>
    </source>
</evidence>
<evidence type="ECO:0000256" key="5">
    <source>
        <dbReference type="ARBA" id="ARBA00022475"/>
    </source>
</evidence>
<dbReference type="FunFam" id="2.60.40.3210:FF:000001">
    <property type="entry name" value="Zona pellucida sperm-binding protein 3"/>
    <property type="match status" value="1"/>
</dbReference>
<feature type="region of interest" description="Disordered" evidence="16">
    <location>
        <begin position="474"/>
        <end position="504"/>
    </location>
</feature>
<dbReference type="AlphaFoldDB" id="A0AAN8BVY5"/>
<accession>A0AAN8BVY5</accession>
<dbReference type="InterPro" id="IPR042235">
    <property type="entry name" value="ZP-C_dom"/>
</dbReference>
<evidence type="ECO:0000256" key="11">
    <source>
        <dbReference type="ARBA" id="ARBA00022989"/>
    </source>
</evidence>
<comment type="caution">
    <text evidence="19">The sequence shown here is derived from an EMBL/GenBank/DDBJ whole genome shotgun (WGS) entry which is preliminary data.</text>
</comment>
<dbReference type="GO" id="GO:0007339">
    <property type="term" value="P:binding of sperm to zona pellucida"/>
    <property type="evidence" value="ECO:0007669"/>
    <property type="project" value="TreeGrafter"/>
</dbReference>
<evidence type="ECO:0000256" key="17">
    <source>
        <dbReference type="SAM" id="SignalP"/>
    </source>
</evidence>
<dbReference type="GO" id="GO:0035803">
    <property type="term" value="P:egg coat formation"/>
    <property type="evidence" value="ECO:0007669"/>
    <property type="project" value="TreeGrafter"/>
</dbReference>
<dbReference type="Pfam" id="PF00100">
    <property type="entry name" value="Zona_pellucida"/>
    <property type="match status" value="1"/>
</dbReference>
<keyword evidence="7" id="KW-0272">Extracellular matrix</keyword>
<evidence type="ECO:0000256" key="3">
    <source>
        <dbReference type="ARBA" id="ARBA00006735"/>
    </source>
</evidence>
<dbReference type="FunFam" id="2.60.40.4100:FF:000002">
    <property type="entry name" value="Zona pellucida sperm-binding protein 3"/>
    <property type="match status" value="1"/>
</dbReference>
<keyword evidence="14" id="KW-0325">Glycoprotein</keyword>
<evidence type="ECO:0000313" key="20">
    <source>
        <dbReference type="Proteomes" id="UP001335648"/>
    </source>
</evidence>
<dbReference type="Gene3D" id="2.60.40.4100">
    <property type="entry name" value="Zona pellucida, ZP-C domain"/>
    <property type="match status" value="1"/>
</dbReference>
<gene>
    <name evidence="19" type="ORF">CesoFtcFv8_012494</name>
</gene>
<feature type="compositionally biased region" description="Low complexity" evidence="16">
    <location>
        <begin position="404"/>
        <end position="413"/>
    </location>
</feature>
<evidence type="ECO:0000256" key="12">
    <source>
        <dbReference type="ARBA" id="ARBA00023136"/>
    </source>
</evidence>
<keyword evidence="5" id="KW-1003">Cell membrane</keyword>
<evidence type="ECO:0000256" key="6">
    <source>
        <dbReference type="ARBA" id="ARBA00022525"/>
    </source>
</evidence>
<feature type="compositionally biased region" description="Basic and acidic residues" evidence="16">
    <location>
        <begin position="421"/>
        <end position="452"/>
    </location>
</feature>
<dbReference type="PROSITE" id="PS51034">
    <property type="entry name" value="ZP_2"/>
    <property type="match status" value="1"/>
</dbReference>
<evidence type="ECO:0000256" key="16">
    <source>
        <dbReference type="SAM" id="MobiDB-lite"/>
    </source>
</evidence>
<evidence type="ECO:0000256" key="14">
    <source>
        <dbReference type="ARBA" id="ARBA00023180"/>
    </source>
</evidence>
<keyword evidence="11" id="KW-1133">Transmembrane helix</keyword>
<evidence type="ECO:0000256" key="15">
    <source>
        <dbReference type="ARBA" id="ARBA00030824"/>
    </source>
</evidence>
<keyword evidence="13" id="KW-1015">Disulfide bond</keyword>
<evidence type="ECO:0000256" key="10">
    <source>
        <dbReference type="ARBA" id="ARBA00022729"/>
    </source>
</evidence>
<dbReference type="EMBL" id="JAULUE010002055">
    <property type="protein sequence ID" value="KAK5892077.1"/>
    <property type="molecule type" value="Genomic_DNA"/>
</dbReference>
<name>A0AAN8BVY5_9TELE</name>
<dbReference type="GO" id="GO:0032190">
    <property type="term" value="F:acrosin binding"/>
    <property type="evidence" value="ECO:0007669"/>
    <property type="project" value="TreeGrafter"/>
</dbReference>
<keyword evidence="6" id="KW-0964">Secreted</keyword>
<feature type="chain" id="PRO_5043017429" description="Zona pellucida sperm-binding protein 3" evidence="17">
    <location>
        <begin position="19"/>
        <end position="534"/>
    </location>
</feature>
<evidence type="ECO:0000256" key="8">
    <source>
        <dbReference type="ARBA" id="ARBA00022685"/>
    </source>
</evidence>
<evidence type="ECO:0000256" key="7">
    <source>
        <dbReference type="ARBA" id="ARBA00022530"/>
    </source>
</evidence>
<keyword evidence="12" id="KW-0472">Membrane</keyword>
<reference evidence="19 20" key="1">
    <citation type="journal article" date="2023" name="Mol. Biol. Evol.">
        <title>Genomics of Secondarily Temperate Adaptation in the Only Non-Antarctic Icefish.</title>
        <authorList>
            <person name="Rivera-Colon A.G."/>
            <person name="Rayamajhi N."/>
            <person name="Minhas B.F."/>
            <person name="Madrigal G."/>
            <person name="Bilyk K.T."/>
            <person name="Yoon V."/>
            <person name="Hune M."/>
            <person name="Gregory S."/>
            <person name="Cheng C.H.C."/>
            <person name="Catchen J.M."/>
        </authorList>
    </citation>
    <scope>NUCLEOTIDE SEQUENCE [LARGE SCALE GENOMIC DNA]</scope>
    <source>
        <strain evidence="19">JC2023a</strain>
    </source>
</reference>
<dbReference type="InterPro" id="IPR055356">
    <property type="entry name" value="ZP-N"/>
</dbReference>
<comment type="similarity">
    <text evidence="3">Belongs to the ZP domain family. ZPC subfamily.</text>
</comment>
<feature type="signal peptide" evidence="17">
    <location>
        <begin position="1"/>
        <end position="18"/>
    </location>
</feature>
<dbReference type="GO" id="GO:0005886">
    <property type="term" value="C:plasma membrane"/>
    <property type="evidence" value="ECO:0007669"/>
    <property type="project" value="UniProtKB-SubCell"/>
</dbReference>
<evidence type="ECO:0000259" key="18">
    <source>
        <dbReference type="PROSITE" id="PS51034"/>
    </source>
</evidence>
<keyword evidence="10 17" id="KW-0732">Signal</keyword>
<dbReference type="Gene3D" id="2.60.40.3210">
    <property type="entry name" value="Zona pellucida, ZP-N domain"/>
    <property type="match status" value="1"/>
</dbReference>
<dbReference type="Proteomes" id="UP001335648">
    <property type="component" value="Unassembled WGS sequence"/>
</dbReference>
<evidence type="ECO:0000256" key="4">
    <source>
        <dbReference type="ARBA" id="ARBA00017980"/>
    </source>
</evidence>
<keyword evidence="20" id="KW-1185">Reference proteome</keyword>
<protein>
    <recommendedName>
        <fullName evidence="4">Zona pellucida sperm-binding protein 3</fullName>
    </recommendedName>
    <alternativeName>
        <fullName evidence="15">Zona pellucida glycoprotein 3</fullName>
    </alternativeName>
</protein>
<dbReference type="GO" id="GO:2000344">
    <property type="term" value="P:positive regulation of acrosome reaction"/>
    <property type="evidence" value="ECO:0007669"/>
    <property type="project" value="TreeGrafter"/>
</dbReference>
<sequence length="534" mass="60046">MVYLSLLFMLPLLSTIYGGTVPGFEALTQPTQVMRPPLPQPYLQLPVFVDSRFPLVEKEQFTPSKGTGQEPLPELFRGLLFPARTNITDAPGVKGDSVRISCKSNKMLVQVQRSILGTGEPYSRLKLGSCQISKSTENYIYFKYDLGMCGTKRTIINNQMTYSNKLQYTSPQLQGPIRRSVSFILPVSCFYNRYQYSYKIGYSPKSQLRNIFKPMKNRVKFLLTPQNAQWERLSPSDQYELGQPMYFEAKAPALSEDQRLYVHFCYATPERSHNSTHQFPVVANYGCMVESKDSRSRFILYKKNAVRFSVDAFLFTGMAGQQLYMHCSMSVSSSVPTPRAKSCNYDTKERRWVELYGPDSVCTCCDSNCSSAASKVTKVISSRPWTIDPKGKLTTALKRKKVSTATTTTTTTTKVAPQPETKSEVTEWRKSSQPEERTETALGKAEDSREHWPIGGRGVTWVEIEGEEELVKGSAVEEKKKKKGGEGAAAAAEEEGGEEGRSNSHNLRTFLVSSNKVEVYTVIHSVWVAHFLTS</sequence>
<dbReference type="PANTHER" id="PTHR11576:SF26">
    <property type="entry name" value="ZONA PELLUCIDA GLYCOPROTEIN 3D TANDEM DUPLICATE 2"/>
    <property type="match status" value="1"/>
</dbReference>
<dbReference type="Pfam" id="PF23344">
    <property type="entry name" value="ZP-N"/>
    <property type="match status" value="1"/>
</dbReference>
<dbReference type="PANTHER" id="PTHR11576">
    <property type="entry name" value="ZONA PELLUCIDA SPERM-BINDING PROTEIN 3"/>
    <property type="match status" value="1"/>
</dbReference>
<evidence type="ECO:0000256" key="13">
    <source>
        <dbReference type="ARBA" id="ARBA00023157"/>
    </source>
</evidence>
<comment type="subcellular location">
    <subcellularLocation>
        <location evidence="1">Cell membrane</location>
        <topology evidence="1">Single-pass type I membrane protein</topology>
    </subcellularLocation>
    <subcellularLocation>
        <location evidence="2">Secreted</location>
        <location evidence="2">Extracellular space</location>
        <location evidence="2">Extracellular matrix</location>
    </subcellularLocation>
</comment>
<evidence type="ECO:0000256" key="2">
    <source>
        <dbReference type="ARBA" id="ARBA00004498"/>
    </source>
</evidence>
<evidence type="ECO:0000256" key="9">
    <source>
        <dbReference type="ARBA" id="ARBA00022692"/>
    </source>
</evidence>
<feature type="domain" description="ZP" evidence="18">
    <location>
        <begin position="101"/>
        <end position="350"/>
    </location>
</feature>
<feature type="region of interest" description="Disordered" evidence="16">
    <location>
        <begin position="401"/>
        <end position="453"/>
    </location>
</feature>
<organism evidence="19 20">
    <name type="scientific">Champsocephalus esox</name>
    <name type="common">pike icefish</name>
    <dbReference type="NCBI Taxonomy" id="159716"/>
    <lineage>
        <taxon>Eukaryota</taxon>
        <taxon>Metazoa</taxon>
        <taxon>Chordata</taxon>
        <taxon>Craniata</taxon>
        <taxon>Vertebrata</taxon>
        <taxon>Euteleostomi</taxon>
        <taxon>Actinopterygii</taxon>
        <taxon>Neopterygii</taxon>
        <taxon>Teleostei</taxon>
        <taxon>Neoteleostei</taxon>
        <taxon>Acanthomorphata</taxon>
        <taxon>Eupercaria</taxon>
        <taxon>Perciformes</taxon>
        <taxon>Notothenioidei</taxon>
        <taxon>Channichthyidae</taxon>
        <taxon>Champsocephalus</taxon>
    </lineage>
</organism>
<keyword evidence="9" id="KW-0812">Transmembrane</keyword>
<keyword evidence="8" id="KW-0165">Cleavage on pair of basic residues</keyword>
<proteinExistence type="inferred from homology"/>
<dbReference type="InterPro" id="IPR001507">
    <property type="entry name" value="ZP_dom"/>
</dbReference>
<evidence type="ECO:0000313" key="19">
    <source>
        <dbReference type="EMBL" id="KAK5892077.1"/>
    </source>
</evidence>
<dbReference type="InterPro" id="IPR055355">
    <property type="entry name" value="ZP-C"/>
</dbReference>